<dbReference type="EMBL" id="DF977494">
    <property type="protein sequence ID" value="GAP90428.2"/>
    <property type="molecule type" value="Genomic_DNA"/>
</dbReference>
<sequence>MPSNVPLPDYARALVQKVARDYGYLGKDSSRSTPANSLRPGEDSRKKKAAVRKALVKLVKCPEQGVNYFVFELLRNADDSNFTRARTRNENPFVTFRISPSLITIECNDDGFTQGNLDAIYQQYFGPEGIEFKSVFAVAYKVHVQSESFSFSFNHRRGQSGMGMISPTWEDSNDIPKCGITRIKLFLHSSWTDNAMLRQFEKLQETHLLFLRNIRCVDIIHITDKDVIISSKRLLVRKNTSNLITLANEQDHASAVVGNYFVHKYPVPHLPRSRGIVFSVGGTPREGLPPSEIVLAFPLDEAESDPIINPQQAFTFFPIRKTSFKFLIQADFAVRADHRDIDPTSNRNQILLDVISTAFQEAILELCKISTLRYKWMRYLPQNHDHHDHPDGYWKNLYDLIRVKIQATPPMQCLGKDSLYKTERIKRFKPTGIDNEEKPIFRDSFPRKYLSNRYKDADLKYLSDGMSGLAPNDIINELRLQSGASPDVDLIRILYEALANLLPKSEFPDQGQSLFSRGSYKATRQTFEAEALIFAAGAWYTTKACIWSSKTTMTDKVNLSQHYHPSMKKLFVNMLGVPEPNANTALEELRIKSAADTTMIRELKKDLWQFNSHLSTTTLFYTPKTMILDDIKLPIRYPDGSVKLLSATSSDFVVVDRKRFGERFNGIATMLDFTLDEVICLRPFLRRAGLDKFYLSVRAKEDMTIVWDADPGAQTAQEPLRNIRLRAYSLCRIASHFRSRRAESAWEFYQILKKVKVEEAFSLKSELSLFENGRCLNVGPQEVRLHFDCKDDVPKIVVPSDASQRNQAFLYDLPQALFEWIMVDTQSPIGSREIGVAKRLITVVLNSEPASLGSLLDGEGIEGLDFPEDGERPVEPQSLKKKSRPTAEFSPTSKSKYLSPNPDFRRKEYLHSQDMPVDYSSRRCNYSPGLKRPTTPITSVDDDDTVGGETPLSSVFSPSPNWTQQEDIDQASPITPWSETYKSRIPRKDVSPSPLSRKLPQRPKPTPIQSTQLGSPEEKPKHKPNGELGDKGNGSPSKEPTYKDALQTVIDASRGRGLKGMMKCSLEEAAGDNSDNGYFSHKVSKSERARKMGAAGELYVFELLLTLELPRFSGDSWKSDIKELVSEHDDYKDIGNYGAGEADIMYTDMEGVLTTAFIKNGYLDEAVWDGKKPRYFIEVKATKDGLGVPFSVTKQQRDSMKRMKNFKDHEGIDAIYVIFRVYYIDGPGINHCIYVNPWQLVEDGHLCISKPSKKGTSVIIPNDVSTDINSR</sequence>
<dbReference type="InterPro" id="IPR052957">
    <property type="entry name" value="Auxin_embryo_med"/>
</dbReference>
<dbReference type="STRING" id="77044.A0A1W2TPT7"/>
<dbReference type="PANTHER" id="PTHR32387">
    <property type="entry name" value="WU:FJ29H11"/>
    <property type="match status" value="1"/>
</dbReference>
<dbReference type="OMA" id="TIPRREC"/>
<protein>
    <submittedName>
        <fullName evidence="2">Putative ino80 chromatin remodeling complex protein</fullName>
    </submittedName>
</protein>
<dbReference type="AlphaFoldDB" id="A0A1W2TPT7"/>
<dbReference type="SUPFAM" id="SSF55874">
    <property type="entry name" value="ATPase domain of HSP90 chaperone/DNA topoisomerase II/histidine kinase"/>
    <property type="match status" value="1"/>
</dbReference>
<dbReference type="Proteomes" id="UP000054516">
    <property type="component" value="Unassembled WGS sequence"/>
</dbReference>
<reference evidence="2" key="1">
    <citation type="submission" date="2016-03" db="EMBL/GenBank/DDBJ databases">
        <title>Draft genome sequence of Rosellinia necatrix.</title>
        <authorList>
            <person name="Kanematsu S."/>
        </authorList>
    </citation>
    <scope>NUCLEOTIDE SEQUENCE [LARGE SCALE GENOMIC DNA]</scope>
    <source>
        <strain evidence="2">W97</strain>
    </source>
</reference>
<dbReference type="InterPro" id="IPR036890">
    <property type="entry name" value="HATPase_C_sf"/>
</dbReference>
<dbReference type="PANTHER" id="PTHR32387:SF0">
    <property type="entry name" value="PROTEIN NO VEIN"/>
    <property type="match status" value="1"/>
</dbReference>
<feature type="region of interest" description="Disordered" evidence="1">
    <location>
        <begin position="856"/>
        <end position="1043"/>
    </location>
</feature>
<keyword evidence="3" id="KW-1185">Reference proteome</keyword>
<evidence type="ECO:0000313" key="3">
    <source>
        <dbReference type="Proteomes" id="UP000054516"/>
    </source>
</evidence>
<feature type="compositionally biased region" description="Basic and acidic residues" evidence="1">
    <location>
        <begin position="1016"/>
        <end position="1030"/>
    </location>
</feature>
<proteinExistence type="predicted"/>
<accession>A0A1W2TPT7</accession>
<feature type="compositionally biased region" description="Polar residues" evidence="1">
    <location>
        <begin position="889"/>
        <end position="898"/>
    </location>
</feature>
<feature type="compositionally biased region" description="Acidic residues" evidence="1">
    <location>
        <begin position="859"/>
        <end position="868"/>
    </location>
</feature>
<gene>
    <name evidence="2" type="ORF">SAMD00023353_4900010</name>
</gene>
<evidence type="ECO:0000313" key="2">
    <source>
        <dbReference type="EMBL" id="GAP90428.2"/>
    </source>
</evidence>
<evidence type="ECO:0000256" key="1">
    <source>
        <dbReference type="SAM" id="MobiDB-lite"/>
    </source>
</evidence>
<organism evidence="2">
    <name type="scientific">Rosellinia necatrix</name>
    <name type="common">White root-rot fungus</name>
    <dbReference type="NCBI Taxonomy" id="77044"/>
    <lineage>
        <taxon>Eukaryota</taxon>
        <taxon>Fungi</taxon>
        <taxon>Dikarya</taxon>
        <taxon>Ascomycota</taxon>
        <taxon>Pezizomycotina</taxon>
        <taxon>Sordariomycetes</taxon>
        <taxon>Xylariomycetidae</taxon>
        <taxon>Xylariales</taxon>
        <taxon>Xylariaceae</taxon>
        <taxon>Rosellinia</taxon>
    </lineage>
</organism>
<dbReference type="OrthoDB" id="1262810at2759"/>
<feature type="compositionally biased region" description="Polar residues" evidence="1">
    <location>
        <begin position="951"/>
        <end position="965"/>
    </location>
</feature>
<feature type="region of interest" description="Disordered" evidence="1">
    <location>
        <begin position="25"/>
        <end position="45"/>
    </location>
</feature>
<name>A0A1W2TPT7_ROSNE</name>